<accession>V4A7A2</accession>
<keyword evidence="1" id="KW-0472">Membrane</keyword>
<feature type="transmembrane region" description="Helical" evidence="1">
    <location>
        <begin position="20"/>
        <end position="38"/>
    </location>
</feature>
<protein>
    <recommendedName>
        <fullName evidence="4">Serum amyloid A protein</fullName>
    </recommendedName>
</protein>
<keyword evidence="1" id="KW-1133">Transmembrane helix</keyword>
<evidence type="ECO:0000256" key="1">
    <source>
        <dbReference type="SAM" id="Phobius"/>
    </source>
</evidence>
<name>V4A7A2_LOTGI</name>
<dbReference type="KEGG" id="lgi:LOTGIDRAFT_173482"/>
<dbReference type="RefSeq" id="XP_009049472.1">
    <property type="nucleotide sequence ID" value="XM_009051224.1"/>
</dbReference>
<dbReference type="OrthoDB" id="6066397at2759"/>
<evidence type="ECO:0000313" key="2">
    <source>
        <dbReference type="EMBL" id="ESO99823.1"/>
    </source>
</evidence>
<evidence type="ECO:0008006" key="4">
    <source>
        <dbReference type="Google" id="ProtNLM"/>
    </source>
</evidence>
<dbReference type="Proteomes" id="UP000030746">
    <property type="component" value="Unassembled WGS sequence"/>
</dbReference>
<evidence type="ECO:0000313" key="3">
    <source>
        <dbReference type="Proteomes" id="UP000030746"/>
    </source>
</evidence>
<proteinExistence type="predicted"/>
<gene>
    <name evidence="2" type="ORF">LOTGIDRAFT_173482</name>
</gene>
<sequence length="139" mass="15626">MELLSLMDYSPPQSFKMDKTILMAVTTLIATIVLINCVSGLGDAKQSSFGGYPSSDGKYQDWYEWMVKRNFGGGNGGFGFQDGAGRFVNWEDVYRNAKAKRQLSVSPDGFGNYGSYFSNGLQDWRRAFRGTKRNTKREN</sequence>
<dbReference type="EMBL" id="KB200890">
    <property type="protein sequence ID" value="ESO99823.1"/>
    <property type="molecule type" value="Genomic_DNA"/>
</dbReference>
<keyword evidence="1" id="KW-0812">Transmembrane</keyword>
<reference evidence="2 3" key="1">
    <citation type="journal article" date="2013" name="Nature">
        <title>Insights into bilaterian evolution from three spiralian genomes.</title>
        <authorList>
            <person name="Simakov O."/>
            <person name="Marletaz F."/>
            <person name="Cho S.J."/>
            <person name="Edsinger-Gonzales E."/>
            <person name="Havlak P."/>
            <person name="Hellsten U."/>
            <person name="Kuo D.H."/>
            <person name="Larsson T."/>
            <person name="Lv J."/>
            <person name="Arendt D."/>
            <person name="Savage R."/>
            <person name="Osoegawa K."/>
            <person name="de Jong P."/>
            <person name="Grimwood J."/>
            <person name="Chapman J.A."/>
            <person name="Shapiro H."/>
            <person name="Aerts A."/>
            <person name="Otillar R.P."/>
            <person name="Terry A.Y."/>
            <person name="Boore J.L."/>
            <person name="Grigoriev I.V."/>
            <person name="Lindberg D.R."/>
            <person name="Seaver E.C."/>
            <person name="Weisblat D.A."/>
            <person name="Putnam N.H."/>
            <person name="Rokhsar D.S."/>
        </authorList>
    </citation>
    <scope>NUCLEOTIDE SEQUENCE [LARGE SCALE GENOMIC DNA]</scope>
</reference>
<dbReference type="HOGENOM" id="CLU_1847379_0_0_1"/>
<dbReference type="OMA" id="NSWMAFT"/>
<dbReference type="GeneID" id="20242397"/>
<organism evidence="2 3">
    <name type="scientific">Lottia gigantea</name>
    <name type="common">Giant owl limpet</name>
    <dbReference type="NCBI Taxonomy" id="225164"/>
    <lineage>
        <taxon>Eukaryota</taxon>
        <taxon>Metazoa</taxon>
        <taxon>Spiralia</taxon>
        <taxon>Lophotrochozoa</taxon>
        <taxon>Mollusca</taxon>
        <taxon>Gastropoda</taxon>
        <taxon>Patellogastropoda</taxon>
        <taxon>Lottioidea</taxon>
        <taxon>Lottiidae</taxon>
        <taxon>Lottia</taxon>
    </lineage>
</organism>
<keyword evidence="3" id="KW-1185">Reference proteome</keyword>
<dbReference type="CTD" id="20242397"/>
<dbReference type="AlphaFoldDB" id="V4A7A2"/>